<dbReference type="GO" id="GO:0006425">
    <property type="term" value="P:glutaminyl-tRNA aminoacylation"/>
    <property type="evidence" value="ECO:0007669"/>
    <property type="project" value="UniProtKB-UniRule"/>
</dbReference>
<dbReference type="GO" id="GO:0004819">
    <property type="term" value="F:glutamine-tRNA ligase activity"/>
    <property type="evidence" value="ECO:0007669"/>
    <property type="project" value="UniProtKB-UniRule"/>
</dbReference>
<dbReference type="AlphaFoldDB" id="A0A397S0B0"/>
<gene>
    <name evidence="14" type="ORF">EI71_00548</name>
</gene>
<dbReference type="InterPro" id="IPR020056">
    <property type="entry name" value="Rbsml_bL25/Gln-tRNA_synth_N"/>
</dbReference>
<keyword evidence="4 10" id="KW-0547">Nucleotide-binding</keyword>
<comment type="caution">
    <text evidence="14">The sequence shown here is derived from an EMBL/GenBank/DDBJ whole genome shotgun (WGS) entry which is preliminary data.</text>
</comment>
<dbReference type="Pfam" id="PF20974">
    <property type="entry name" value="tRNA-synt_1c_C2"/>
    <property type="match status" value="1"/>
</dbReference>
<dbReference type="NCBIfam" id="NF011291">
    <property type="entry name" value="PRK14703.1"/>
    <property type="match status" value="1"/>
</dbReference>
<dbReference type="Pfam" id="PF00749">
    <property type="entry name" value="tRNA-synt_1c"/>
    <property type="match status" value="1"/>
</dbReference>
<dbReference type="GO" id="GO:0005829">
    <property type="term" value="C:cytosol"/>
    <property type="evidence" value="ECO:0007669"/>
    <property type="project" value="TreeGrafter"/>
</dbReference>
<evidence type="ECO:0000256" key="10">
    <source>
        <dbReference type="RuleBase" id="RU363037"/>
    </source>
</evidence>
<dbReference type="Gene3D" id="2.40.240.10">
    <property type="entry name" value="Ribosomal Protein L25, Chain P"/>
    <property type="match status" value="2"/>
</dbReference>
<keyword evidence="5 10" id="KW-0067">ATP-binding</keyword>
<proteinExistence type="inferred from homology"/>
<evidence type="ECO:0000259" key="11">
    <source>
        <dbReference type="Pfam" id="PF00749"/>
    </source>
</evidence>
<evidence type="ECO:0000256" key="6">
    <source>
        <dbReference type="ARBA" id="ARBA00022917"/>
    </source>
</evidence>
<evidence type="ECO:0000256" key="2">
    <source>
        <dbReference type="ARBA" id="ARBA00022490"/>
    </source>
</evidence>
<sequence length="547" mass="63165">MAEINNFIKTIMQNDLDSGKVDEIITRFPPEPNAYLHIGHARAIITNFELAKAFNGKTNLRFDDTNPAKEDKEFVEGIIEDLAWLGYKPANIFYGSDYFEATYEKAIDLIKRGLAYVDDLSQEEISKYRGTLNEPGKNSPYRDRSVEENLKLFEEMKEGKYGDGEKTLRAKIDMASPNINMRDPVMYRILHINHHRQGTKWCIFPMYDFAHPLQDSFEGITHSLCSLEYDNHRVLYDWVVDNCGIEKKPHQYEFGRLNITNTIMSKRYLRALVDAGKVSGYDDPRMPTLCGLRRRGFTPDAIRNFILGTGLSRVNSTVESDQLDEELRNDLRLKALRPNAVINPVKVIIDNYPEGKVEWLDAPNNPENEEAGMRKISFSREVYIERDDFIEEKPNKKWKRLALGVEVRLMKAYFITANSVEKDENGNITVIHATYDPETKSGEFDGRKPNGNIHYVDSATAIPAEFRLFEPLMLDETEENKDLDFMERLNPDSMHVFEGFVEGSLKDTKPLDHFQFIRNGYYCTDKDSKEDKLVFNRTCGLKSSFKL</sequence>
<dbReference type="InterPro" id="IPR001412">
    <property type="entry name" value="aa-tRNA-synth_I_CS"/>
</dbReference>
<keyword evidence="7 10" id="KW-0030">Aminoacyl-tRNA synthetase</keyword>
<dbReference type="EMBL" id="QXEV01000003">
    <property type="protein sequence ID" value="RIA78236.1"/>
    <property type="molecule type" value="Genomic_DNA"/>
</dbReference>
<dbReference type="PANTHER" id="PTHR43097:SF5">
    <property type="entry name" value="GLUTAMATE--TRNA LIGASE"/>
    <property type="match status" value="1"/>
</dbReference>
<keyword evidence="6 10" id="KW-0648">Protein biosynthesis</keyword>
<evidence type="ECO:0000256" key="1">
    <source>
        <dbReference type="ARBA" id="ARBA00012836"/>
    </source>
</evidence>
<dbReference type="InterPro" id="IPR020059">
    <property type="entry name" value="Glu/Gln-tRNA-synth_Ib_codon-bd"/>
</dbReference>
<dbReference type="Proteomes" id="UP000266506">
    <property type="component" value="Unassembled WGS sequence"/>
</dbReference>
<name>A0A397S0B0_9MOLU</name>
<evidence type="ECO:0000256" key="3">
    <source>
        <dbReference type="ARBA" id="ARBA00022598"/>
    </source>
</evidence>
<dbReference type="FunFam" id="3.40.50.620:FF:000037">
    <property type="entry name" value="Glutamine--tRNA ligase cytoplasmic"/>
    <property type="match status" value="1"/>
</dbReference>
<comment type="similarity">
    <text evidence="10">Belongs to the class-I aminoacyl-tRNA synthetase family.</text>
</comment>
<dbReference type="PRINTS" id="PR00987">
    <property type="entry name" value="TRNASYNTHGLU"/>
</dbReference>
<evidence type="ECO:0000256" key="8">
    <source>
        <dbReference type="ARBA" id="ARBA00048270"/>
    </source>
</evidence>
<dbReference type="InterPro" id="IPR020058">
    <property type="entry name" value="Glu/Gln-tRNA-synth_Ib_cat-dom"/>
</dbReference>
<dbReference type="PROSITE" id="PS00178">
    <property type="entry name" value="AA_TRNA_LIGASE_I"/>
    <property type="match status" value="1"/>
</dbReference>
<comment type="catalytic activity">
    <reaction evidence="8">
        <text>tRNA(Gln) + L-glutamine + ATP = L-glutaminyl-tRNA(Gln) + AMP + diphosphate</text>
        <dbReference type="Rhea" id="RHEA:20121"/>
        <dbReference type="Rhea" id="RHEA-COMP:9662"/>
        <dbReference type="Rhea" id="RHEA-COMP:9681"/>
        <dbReference type="ChEBI" id="CHEBI:30616"/>
        <dbReference type="ChEBI" id="CHEBI:33019"/>
        <dbReference type="ChEBI" id="CHEBI:58359"/>
        <dbReference type="ChEBI" id="CHEBI:78442"/>
        <dbReference type="ChEBI" id="CHEBI:78521"/>
        <dbReference type="ChEBI" id="CHEBI:456215"/>
        <dbReference type="EC" id="6.1.1.18"/>
    </reaction>
</comment>
<evidence type="ECO:0000256" key="9">
    <source>
        <dbReference type="NCBIfam" id="TIGR00440"/>
    </source>
</evidence>
<dbReference type="SUPFAM" id="SSF50715">
    <property type="entry name" value="Ribosomal protein L25-like"/>
    <property type="match status" value="1"/>
</dbReference>
<dbReference type="EC" id="6.1.1.18" evidence="1 9"/>
<dbReference type="InParanoid" id="A0A397S0B0"/>
<dbReference type="InterPro" id="IPR049437">
    <property type="entry name" value="tRNA-synt_1c_C2"/>
</dbReference>
<dbReference type="NCBIfam" id="TIGR00440">
    <property type="entry name" value="glnS"/>
    <property type="match status" value="1"/>
</dbReference>
<feature type="domain" description="tRNA synthetases class I (E and Q) anti-codon binding" evidence="13">
    <location>
        <begin position="453"/>
        <end position="525"/>
    </location>
</feature>
<protein>
    <recommendedName>
        <fullName evidence="1 9">Glutamine--tRNA ligase</fullName>
        <ecNumber evidence="1 9">6.1.1.18</ecNumber>
    </recommendedName>
</protein>
<dbReference type="InterPro" id="IPR050132">
    <property type="entry name" value="Gln/Glu-tRNA_Ligase"/>
</dbReference>
<evidence type="ECO:0000313" key="15">
    <source>
        <dbReference type="Proteomes" id="UP000266506"/>
    </source>
</evidence>
<dbReference type="SUPFAM" id="SSF52374">
    <property type="entry name" value="Nucleotidylyl transferase"/>
    <property type="match status" value="1"/>
</dbReference>
<organism evidence="14 15">
    <name type="scientific">Anaeroplasma bactoclasticum</name>
    <dbReference type="NCBI Taxonomy" id="2088"/>
    <lineage>
        <taxon>Bacteria</taxon>
        <taxon>Bacillati</taxon>
        <taxon>Mycoplasmatota</taxon>
        <taxon>Mollicutes</taxon>
        <taxon>Anaeroplasmatales</taxon>
        <taxon>Anaeroplasmataceae</taxon>
        <taxon>Anaeroplasma</taxon>
    </lineage>
</organism>
<evidence type="ECO:0000256" key="5">
    <source>
        <dbReference type="ARBA" id="ARBA00022840"/>
    </source>
</evidence>
<accession>A0A397S0B0</accession>
<dbReference type="Gene3D" id="3.40.50.620">
    <property type="entry name" value="HUPs"/>
    <property type="match status" value="1"/>
</dbReference>
<dbReference type="RefSeq" id="WP_119015713.1">
    <property type="nucleotide sequence ID" value="NZ_QXEV01000003.1"/>
</dbReference>
<dbReference type="InterPro" id="IPR014729">
    <property type="entry name" value="Rossmann-like_a/b/a_fold"/>
</dbReference>
<dbReference type="GO" id="GO:0005524">
    <property type="term" value="F:ATP binding"/>
    <property type="evidence" value="ECO:0007669"/>
    <property type="project" value="UniProtKB-KW"/>
</dbReference>
<dbReference type="Pfam" id="PF03950">
    <property type="entry name" value="tRNA-synt_1c_C"/>
    <property type="match status" value="1"/>
</dbReference>
<evidence type="ECO:0000256" key="7">
    <source>
        <dbReference type="ARBA" id="ARBA00023146"/>
    </source>
</evidence>
<keyword evidence="3 10" id="KW-0436">Ligase</keyword>
<feature type="domain" description="Glutamyl/glutaminyl-tRNA synthetase class Ib catalytic" evidence="11">
    <location>
        <begin position="24"/>
        <end position="323"/>
    </location>
</feature>
<feature type="domain" description="Glutamyl/glutaminyl-tRNA synthetase class Ib anti-codon binding" evidence="12">
    <location>
        <begin position="335"/>
        <end position="436"/>
    </location>
</feature>
<keyword evidence="2" id="KW-0963">Cytoplasm</keyword>
<keyword evidence="15" id="KW-1185">Reference proteome</keyword>
<reference evidence="14 15" key="1">
    <citation type="submission" date="2018-08" db="EMBL/GenBank/DDBJ databases">
        <title>Genomic Encyclopedia of Archaeal and Bacterial Type Strains, Phase II (KMG-II): from individual species to whole genera.</title>
        <authorList>
            <person name="Goeker M."/>
        </authorList>
    </citation>
    <scope>NUCLEOTIDE SEQUENCE [LARGE SCALE GENOMIC DNA]</scope>
    <source>
        <strain evidence="14 15">ATCC 27112</strain>
    </source>
</reference>
<evidence type="ECO:0000259" key="12">
    <source>
        <dbReference type="Pfam" id="PF03950"/>
    </source>
</evidence>
<evidence type="ECO:0000256" key="4">
    <source>
        <dbReference type="ARBA" id="ARBA00022741"/>
    </source>
</evidence>
<evidence type="ECO:0000313" key="14">
    <source>
        <dbReference type="EMBL" id="RIA78236.1"/>
    </source>
</evidence>
<dbReference type="InterPro" id="IPR004514">
    <property type="entry name" value="Gln-tRNA-synth"/>
</dbReference>
<dbReference type="PANTHER" id="PTHR43097">
    <property type="entry name" value="GLUTAMINE-TRNA LIGASE"/>
    <property type="match status" value="1"/>
</dbReference>
<evidence type="ECO:0000259" key="13">
    <source>
        <dbReference type="Pfam" id="PF20974"/>
    </source>
</evidence>
<dbReference type="InterPro" id="IPR000924">
    <property type="entry name" value="Glu/Gln-tRNA-synth"/>
</dbReference>
<dbReference type="OrthoDB" id="9801560at2"/>
<dbReference type="InterPro" id="IPR011035">
    <property type="entry name" value="Ribosomal_bL25/Gln-tRNA_synth"/>
</dbReference>